<dbReference type="InterPro" id="IPR000182">
    <property type="entry name" value="GNAT_dom"/>
</dbReference>
<dbReference type="InterPro" id="IPR016181">
    <property type="entry name" value="Acyl_CoA_acyltransferase"/>
</dbReference>
<dbReference type="AlphaFoldDB" id="A0A6J6YTC3"/>
<evidence type="ECO:0000259" key="1">
    <source>
        <dbReference type="PROSITE" id="PS51186"/>
    </source>
</evidence>
<dbReference type="GO" id="GO:0016747">
    <property type="term" value="F:acyltransferase activity, transferring groups other than amino-acyl groups"/>
    <property type="evidence" value="ECO:0007669"/>
    <property type="project" value="InterPro"/>
</dbReference>
<dbReference type="PROSITE" id="PS51186">
    <property type="entry name" value="GNAT"/>
    <property type="match status" value="2"/>
</dbReference>
<evidence type="ECO:0000313" key="3">
    <source>
        <dbReference type="EMBL" id="CAB4811795.1"/>
    </source>
</evidence>
<gene>
    <name evidence="3" type="ORF">UFOPK3010_01194</name>
    <name evidence="2" type="ORF">UFOPK4201_02217</name>
</gene>
<feature type="domain" description="N-acetyltransferase" evidence="1">
    <location>
        <begin position="156"/>
        <end position="287"/>
    </location>
</feature>
<dbReference type="Gene3D" id="3.40.630.30">
    <property type="match status" value="1"/>
</dbReference>
<dbReference type="Pfam" id="PF00583">
    <property type="entry name" value="Acetyltransf_1"/>
    <property type="match status" value="2"/>
</dbReference>
<dbReference type="SUPFAM" id="SSF55729">
    <property type="entry name" value="Acyl-CoA N-acyltransferases (Nat)"/>
    <property type="match status" value="2"/>
</dbReference>
<sequence length="287" mass="31007">MIDLVPWGADRVDDIVDLMLRVAANEDLTPDELLTACHERSGIVMATEDGESVVAVGIDRDLNGQLVASIRLIAVGPKVQRAGRGGLLLEHAEQWATERGAQELLVGGEVPFSLWPGAPVESPIAALCATRGFETHESWQSYLVPTTYRADVPDGITIRRAIHDDDVTRVLLAATSGWPRSADEISRALEHGTCHVALRGESDPVVVGIGCHSITRAGWTGPLVVDESYRRRGIGNALLGKICRDLMIAEFDSVVAAEIPDDGARLFIESVGAVPSTRYQRMSKRLS</sequence>
<feature type="domain" description="N-acetyltransferase" evidence="1">
    <location>
        <begin position="2"/>
        <end position="159"/>
    </location>
</feature>
<reference evidence="3" key="1">
    <citation type="submission" date="2020-05" db="EMBL/GenBank/DDBJ databases">
        <authorList>
            <person name="Chiriac C."/>
            <person name="Salcher M."/>
            <person name="Ghai R."/>
            <person name="Kavagutti S V."/>
        </authorList>
    </citation>
    <scope>NUCLEOTIDE SEQUENCE</scope>
</reference>
<organism evidence="3">
    <name type="scientific">freshwater metagenome</name>
    <dbReference type="NCBI Taxonomy" id="449393"/>
    <lineage>
        <taxon>unclassified sequences</taxon>
        <taxon>metagenomes</taxon>
        <taxon>ecological metagenomes</taxon>
    </lineage>
</organism>
<evidence type="ECO:0000313" key="2">
    <source>
        <dbReference type="EMBL" id="CAB4373158.1"/>
    </source>
</evidence>
<accession>A0A6J6YTC3</accession>
<dbReference type="EMBL" id="CAEUNJ010000181">
    <property type="protein sequence ID" value="CAB4373158.1"/>
    <property type="molecule type" value="Genomic_DNA"/>
</dbReference>
<dbReference type="EMBL" id="CAFAAM010000172">
    <property type="protein sequence ID" value="CAB4811795.1"/>
    <property type="molecule type" value="Genomic_DNA"/>
</dbReference>
<dbReference type="CDD" id="cd04301">
    <property type="entry name" value="NAT_SF"/>
    <property type="match status" value="1"/>
</dbReference>
<proteinExistence type="predicted"/>
<name>A0A6J6YTC3_9ZZZZ</name>
<protein>
    <submittedName>
        <fullName evidence="3">Unannotated protein</fullName>
    </submittedName>
</protein>